<dbReference type="Proteomes" id="UP000595437">
    <property type="component" value="Chromosome 12"/>
</dbReference>
<proteinExistence type="predicted"/>
<evidence type="ECO:0000313" key="2">
    <source>
        <dbReference type="EMBL" id="QQP37825.1"/>
    </source>
</evidence>
<reference evidence="3" key="1">
    <citation type="submission" date="2021-01" db="EMBL/GenBank/DDBJ databases">
        <title>Caligus Genome Assembly.</title>
        <authorList>
            <person name="Gallardo-Escarate C."/>
        </authorList>
    </citation>
    <scope>NUCLEOTIDE SEQUENCE [LARGE SCALE GENOMIC DNA]</scope>
</reference>
<feature type="region of interest" description="Disordered" evidence="1">
    <location>
        <begin position="1"/>
        <end position="28"/>
    </location>
</feature>
<protein>
    <submittedName>
        <fullName evidence="2">Uncharacterized protein</fullName>
    </submittedName>
</protein>
<name>A0A7T8JXT8_CALRO</name>
<dbReference type="EMBL" id="CP045901">
    <property type="protein sequence ID" value="QQP37825.1"/>
    <property type="molecule type" value="Genomic_DNA"/>
</dbReference>
<feature type="non-terminal residue" evidence="2">
    <location>
        <position position="60"/>
    </location>
</feature>
<dbReference type="AlphaFoldDB" id="A0A7T8JXT8"/>
<evidence type="ECO:0000313" key="3">
    <source>
        <dbReference type="Proteomes" id="UP000595437"/>
    </source>
</evidence>
<gene>
    <name evidence="2" type="ORF">FKW44_018225</name>
</gene>
<sequence>MREDLKTKQKPYLRGTEAAGPIHGNPEVRMPLSNNIREQLQFERINDVLTLRDKSNPGLF</sequence>
<organism evidence="2 3">
    <name type="scientific">Caligus rogercresseyi</name>
    <name type="common">Sea louse</name>
    <dbReference type="NCBI Taxonomy" id="217165"/>
    <lineage>
        <taxon>Eukaryota</taxon>
        <taxon>Metazoa</taxon>
        <taxon>Ecdysozoa</taxon>
        <taxon>Arthropoda</taxon>
        <taxon>Crustacea</taxon>
        <taxon>Multicrustacea</taxon>
        <taxon>Hexanauplia</taxon>
        <taxon>Copepoda</taxon>
        <taxon>Siphonostomatoida</taxon>
        <taxon>Caligidae</taxon>
        <taxon>Caligus</taxon>
    </lineage>
</organism>
<accession>A0A7T8JXT8</accession>
<keyword evidence="3" id="KW-1185">Reference proteome</keyword>
<evidence type="ECO:0000256" key="1">
    <source>
        <dbReference type="SAM" id="MobiDB-lite"/>
    </source>
</evidence>